<evidence type="ECO:0000259" key="11">
    <source>
        <dbReference type="PROSITE" id="PS51900"/>
    </source>
</evidence>
<dbReference type="InterPro" id="IPR011010">
    <property type="entry name" value="DNA_brk_join_enz"/>
</dbReference>
<evidence type="ECO:0000259" key="10">
    <source>
        <dbReference type="PROSITE" id="PS51898"/>
    </source>
</evidence>
<organism evidence="12 13">
    <name type="scientific">Zobellella endophytica</name>
    <dbReference type="NCBI Taxonomy" id="2116700"/>
    <lineage>
        <taxon>Bacteria</taxon>
        <taxon>Pseudomonadati</taxon>
        <taxon>Pseudomonadota</taxon>
        <taxon>Gammaproteobacteria</taxon>
        <taxon>Aeromonadales</taxon>
        <taxon>Aeromonadaceae</taxon>
        <taxon>Zobellella</taxon>
    </lineage>
</organism>
<dbReference type="OrthoDB" id="9801717at2"/>
<feature type="domain" description="Tyr recombinase" evidence="10">
    <location>
        <begin position="101"/>
        <end position="315"/>
    </location>
</feature>
<keyword evidence="5 9" id="KW-0238">DNA-binding</keyword>
<evidence type="ECO:0000313" key="12">
    <source>
        <dbReference type="EMBL" id="PSJ44373.1"/>
    </source>
</evidence>
<dbReference type="FunFam" id="1.10.443.10:FF:000007">
    <property type="entry name" value="Tyrosine recombinase XerC"/>
    <property type="match status" value="1"/>
</dbReference>
<comment type="subcellular location">
    <subcellularLocation>
        <location evidence="1">Cytoplasm</location>
    </subcellularLocation>
</comment>
<evidence type="ECO:0000256" key="3">
    <source>
        <dbReference type="ARBA" id="ARBA00022490"/>
    </source>
</evidence>
<comment type="function">
    <text evidence="7">Site-specific tyrosine recombinase, which acts by catalyzing the cutting and rejoining of the recombining DNA molecules. The XerC-XerD complex is essential to convert dimers of the bacterial chromosome into monomers to permit their segregation at cell division. It also contributes to the segregational stability of plasmids.</text>
</comment>
<comment type="similarity">
    <text evidence="2">Belongs to the 'phage' integrase family.</text>
</comment>
<dbReference type="PANTHER" id="PTHR30349">
    <property type="entry name" value="PHAGE INTEGRASE-RELATED"/>
    <property type="match status" value="1"/>
</dbReference>
<evidence type="ECO:0000256" key="8">
    <source>
        <dbReference type="ARBA" id="ARBA00038613"/>
    </source>
</evidence>
<evidence type="ECO:0000256" key="9">
    <source>
        <dbReference type="PROSITE-ProRule" id="PRU01248"/>
    </source>
</evidence>
<evidence type="ECO:0000313" key="13">
    <source>
        <dbReference type="Proteomes" id="UP000240243"/>
    </source>
</evidence>
<dbReference type="InterPro" id="IPR010998">
    <property type="entry name" value="Integrase_recombinase_N"/>
</dbReference>
<dbReference type="EMBL" id="PXYG01000006">
    <property type="protein sequence ID" value="PSJ44373.1"/>
    <property type="molecule type" value="Genomic_DNA"/>
</dbReference>
<dbReference type="InterPro" id="IPR011946">
    <property type="entry name" value="Integrase_integron-type"/>
</dbReference>
<dbReference type="PANTHER" id="PTHR30349:SF64">
    <property type="entry name" value="PROPHAGE INTEGRASE INTD-RELATED"/>
    <property type="match status" value="1"/>
</dbReference>
<dbReference type="InterPro" id="IPR050090">
    <property type="entry name" value="Tyrosine_recombinase_XerCD"/>
</dbReference>
<keyword evidence="13" id="KW-1185">Reference proteome</keyword>
<dbReference type="GO" id="GO:0005737">
    <property type="term" value="C:cytoplasm"/>
    <property type="evidence" value="ECO:0007669"/>
    <property type="project" value="UniProtKB-SubCell"/>
</dbReference>
<dbReference type="InterPro" id="IPR004107">
    <property type="entry name" value="Integrase_SAM-like_N"/>
</dbReference>
<dbReference type="Gene3D" id="1.10.150.130">
    <property type="match status" value="1"/>
</dbReference>
<dbReference type="AlphaFoldDB" id="A0A2P7R2D2"/>
<sequence>MASPFFEYLREFMLSRRYAKRTIDTYLYWIRFFILFHDKRHPNQLGDAEVEQFLSYLSNQRHVAVKTQATALNSLSFLYRHIIQRPLSQDLHFNKSHTPQKLPVVLTRAEVQALLALVDLRYKLLAQLLYGSGLRLMEAIRLRVQDIDFDYLSVLIWQGKGNKNRRVTLAGELVPALHGQIHLVEQYYQQDKETADYAGVWLPHALARKYPSAPGQLGWHYLFPSHQLSLDPESRLLRRHHLDETTLRRAIKLAARNAKIRKNVTCHTLRHSFATHLLEAGVDIRTVQEQLGHSDVKTTQIYTHVLKQGGNAVKSPLSLLLAGNVSQE</sequence>
<dbReference type="NCBIfam" id="TIGR02249">
    <property type="entry name" value="integrase_gron"/>
    <property type="match status" value="1"/>
</dbReference>
<keyword evidence="6" id="KW-0233">DNA recombination</keyword>
<evidence type="ECO:0000256" key="4">
    <source>
        <dbReference type="ARBA" id="ARBA00022908"/>
    </source>
</evidence>
<dbReference type="Pfam" id="PF13495">
    <property type="entry name" value="Phage_int_SAM_4"/>
    <property type="match status" value="1"/>
</dbReference>
<feature type="domain" description="Core-binding (CB)" evidence="11">
    <location>
        <begin position="1"/>
        <end position="83"/>
    </location>
</feature>
<dbReference type="Pfam" id="PF00589">
    <property type="entry name" value="Phage_integrase"/>
    <property type="match status" value="1"/>
</dbReference>
<evidence type="ECO:0000256" key="1">
    <source>
        <dbReference type="ARBA" id="ARBA00004496"/>
    </source>
</evidence>
<protein>
    <submittedName>
        <fullName evidence="12">Integron integrase</fullName>
    </submittedName>
</protein>
<comment type="caution">
    <text evidence="12">The sequence shown here is derived from an EMBL/GenBank/DDBJ whole genome shotgun (WGS) entry which is preliminary data.</text>
</comment>
<evidence type="ECO:0000256" key="6">
    <source>
        <dbReference type="ARBA" id="ARBA00023172"/>
    </source>
</evidence>
<name>A0A2P7R2D2_9GAMM</name>
<proteinExistence type="inferred from homology"/>
<dbReference type="GO" id="GO:0003677">
    <property type="term" value="F:DNA binding"/>
    <property type="evidence" value="ECO:0007669"/>
    <property type="project" value="UniProtKB-UniRule"/>
</dbReference>
<reference evidence="12 13" key="1">
    <citation type="submission" date="2018-03" db="EMBL/GenBank/DDBJ databases">
        <title>The draft genome of Zobellella sp. 59N8.</title>
        <authorList>
            <person name="Liu L."/>
            <person name="Li L."/>
            <person name="Zhang X."/>
            <person name="Liang L."/>
            <person name="Wang T."/>
        </authorList>
    </citation>
    <scope>NUCLEOTIDE SEQUENCE [LARGE SCALE GENOMIC DNA]</scope>
    <source>
        <strain evidence="12 13">59N8</strain>
    </source>
</reference>
<accession>A0A2P7R2D2</accession>
<dbReference type="SUPFAM" id="SSF56349">
    <property type="entry name" value="DNA breaking-rejoining enzymes"/>
    <property type="match status" value="1"/>
</dbReference>
<comment type="subunit">
    <text evidence="8">Forms a cyclic heterotetrameric complex composed of two molecules of XerC and two molecules of XerD.</text>
</comment>
<dbReference type="PROSITE" id="PS51900">
    <property type="entry name" value="CB"/>
    <property type="match status" value="1"/>
</dbReference>
<gene>
    <name evidence="12" type="ORF">C7H85_13675</name>
</gene>
<dbReference type="InterPro" id="IPR002104">
    <property type="entry name" value="Integrase_catalytic"/>
</dbReference>
<evidence type="ECO:0000256" key="7">
    <source>
        <dbReference type="ARBA" id="ARBA00037721"/>
    </source>
</evidence>
<dbReference type="PROSITE" id="PS51898">
    <property type="entry name" value="TYR_RECOMBINASE"/>
    <property type="match status" value="1"/>
</dbReference>
<evidence type="ECO:0000256" key="2">
    <source>
        <dbReference type="ARBA" id="ARBA00008857"/>
    </source>
</evidence>
<dbReference type="InterPro" id="IPR044068">
    <property type="entry name" value="CB"/>
</dbReference>
<dbReference type="Proteomes" id="UP000240243">
    <property type="component" value="Unassembled WGS sequence"/>
</dbReference>
<dbReference type="RefSeq" id="WP_106730257.1">
    <property type="nucleotide sequence ID" value="NZ_PXYG01000006.1"/>
</dbReference>
<dbReference type="GO" id="GO:0006310">
    <property type="term" value="P:DNA recombination"/>
    <property type="evidence" value="ECO:0007669"/>
    <property type="project" value="UniProtKB-KW"/>
</dbReference>
<keyword evidence="4" id="KW-0229">DNA integration</keyword>
<dbReference type="Gene3D" id="1.10.443.10">
    <property type="entry name" value="Intergrase catalytic core"/>
    <property type="match status" value="1"/>
</dbReference>
<dbReference type="GO" id="GO:0015074">
    <property type="term" value="P:DNA integration"/>
    <property type="evidence" value="ECO:0007669"/>
    <property type="project" value="UniProtKB-KW"/>
</dbReference>
<evidence type="ECO:0000256" key="5">
    <source>
        <dbReference type="ARBA" id="ARBA00023125"/>
    </source>
</evidence>
<keyword evidence="3" id="KW-0963">Cytoplasm</keyword>
<dbReference type="InterPro" id="IPR013762">
    <property type="entry name" value="Integrase-like_cat_sf"/>
</dbReference>